<evidence type="ECO:0000256" key="5">
    <source>
        <dbReference type="SAM" id="Phobius"/>
    </source>
</evidence>
<protein>
    <submittedName>
        <fullName evidence="8">VASt domain-containing protein</fullName>
    </submittedName>
</protein>
<evidence type="ECO:0000256" key="4">
    <source>
        <dbReference type="ARBA" id="ARBA00023136"/>
    </source>
</evidence>
<feature type="transmembrane region" description="Helical" evidence="5">
    <location>
        <begin position="574"/>
        <end position="595"/>
    </location>
</feature>
<dbReference type="WBParaSite" id="PgR022X_g113_t01">
    <property type="protein sequence ID" value="PgR022X_g113_t01"/>
    <property type="gene ID" value="PgR022X_g113"/>
</dbReference>
<dbReference type="Pfam" id="PF02893">
    <property type="entry name" value="GRAM"/>
    <property type="match status" value="1"/>
</dbReference>
<comment type="subcellular location">
    <subcellularLocation>
        <location evidence="1">Membrane</location>
        <topology evidence="1">Single-pass membrane protein</topology>
    </subcellularLocation>
</comment>
<feature type="domain" description="VASt" evidence="6">
    <location>
        <begin position="301"/>
        <end position="484"/>
    </location>
</feature>
<dbReference type="CDD" id="cd13220">
    <property type="entry name" value="PH-GRAM_GRAMDC"/>
    <property type="match status" value="1"/>
</dbReference>
<dbReference type="SMART" id="SM00568">
    <property type="entry name" value="GRAM"/>
    <property type="match status" value="1"/>
</dbReference>
<dbReference type="GO" id="GO:0140268">
    <property type="term" value="C:endoplasmic reticulum-plasma membrane contact site"/>
    <property type="evidence" value="ECO:0007669"/>
    <property type="project" value="TreeGrafter"/>
</dbReference>
<evidence type="ECO:0000259" key="6">
    <source>
        <dbReference type="PROSITE" id="PS51778"/>
    </source>
</evidence>
<keyword evidence="2 5" id="KW-0812">Transmembrane</keyword>
<dbReference type="GO" id="GO:0032934">
    <property type="term" value="F:sterol binding"/>
    <property type="evidence" value="ECO:0007669"/>
    <property type="project" value="TreeGrafter"/>
</dbReference>
<dbReference type="PANTHER" id="PTHR23319:SF4">
    <property type="entry name" value="GRAM DOMAIN CONTAINING 1B, ISOFORM E"/>
    <property type="match status" value="1"/>
</dbReference>
<dbReference type="Gene3D" id="2.30.29.30">
    <property type="entry name" value="Pleckstrin-homology domain (PH domain)/Phosphotyrosine-binding domain (PTB)"/>
    <property type="match status" value="1"/>
</dbReference>
<evidence type="ECO:0000256" key="2">
    <source>
        <dbReference type="ARBA" id="ARBA00022692"/>
    </source>
</evidence>
<dbReference type="AlphaFoldDB" id="A0A915B147"/>
<dbReference type="GO" id="GO:0032366">
    <property type="term" value="P:intracellular sterol transport"/>
    <property type="evidence" value="ECO:0007669"/>
    <property type="project" value="TreeGrafter"/>
</dbReference>
<keyword evidence="3 5" id="KW-1133">Transmembrane helix</keyword>
<sequence>MTRFCNNQADSSHISPSIVFHLRCIPIASSSFPSSDEKWEEKFSRRKREKRLPQRETTRIDRAVKNLVVRPIDKRFVRFQQLFGEIVGEADELIAAYSCALRSEVLSQGHLYISRRNVAFYSKSLKWEIRFIIPFSKITRITKEKTANVLPNAVLIETCDAEKYFFTSFTQRDRSFFLLFYIWQCHIDGTIVEPTDLWELRCADDGRHIDASSNVKSVDTSPWRSSLKPSKRVAESVVSSKNSVTDMSDSAIECSDLDLTRNSSAYLPDSDHLGALNESSDEASSISEIDVKVSCPCRSHVGRVLLDEVFRLSPEQLFEILFSEVPWYRQFTSLLKETAQSRLFDSISGYMASPWITNQTLPTSSTRTATYTMALNHAMAPKCTIVTEKQECTEFERLSEGFVVMKESRNAGIPYAESFLIQCTYCITRVDPRHSRLLIHGGIIYKKSIWSIVRGYIERSTYTGLEDHYAALGETLKVHCERNADASSCCSDLSVQRFNDDQLVDRRLQHASDIDVLNSREYEHEEASSTIPVHVAAKISSVPTRGLRLRRLRTATEEAQTQTMPVMVTSDLTYYARLIITLLTTLILLHIFTLLKLSSTETPQRCSIKDRFADMLAWNSDTTTVANVMQLDSAEKTQSSVARFSATIDRIHKKLGQTHGIWSSADEP</sequence>
<evidence type="ECO:0000256" key="1">
    <source>
        <dbReference type="ARBA" id="ARBA00004167"/>
    </source>
</evidence>
<dbReference type="PANTHER" id="PTHR23319">
    <property type="entry name" value="GRAM DOMAIN CONTAINING 1B, ISOFORM E"/>
    <property type="match status" value="1"/>
</dbReference>
<dbReference type="Proteomes" id="UP000887569">
    <property type="component" value="Unplaced"/>
</dbReference>
<dbReference type="InterPro" id="IPR031968">
    <property type="entry name" value="VASt"/>
</dbReference>
<dbReference type="InterPro" id="IPR011993">
    <property type="entry name" value="PH-like_dom_sf"/>
</dbReference>
<evidence type="ECO:0000313" key="8">
    <source>
        <dbReference type="WBParaSite" id="PgR022X_g113_t01"/>
    </source>
</evidence>
<proteinExistence type="predicted"/>
<dbReference type="PROSITE" id="PS51778">
    <property type="entry name" value="VAST"/>
    <property type="match status" value="1"/>
</dbReference>
<organism evidence="7 8">
    <name type="scientific">Parascaris univalens</name>
    <name type="common">Nematode worm</name>
    <dbReference type="NCBI Taxonomy" id="6257"/>
    <lineage>
        <taxon>Eukaryota</taxon>
        <taxon>Metazoa</taxon>
        <taxon>Ecdysozoa</taxon>
        <taxon>Nematoda</taxon>
        <taxon>Chromadorea</taxon>
        <taxon>Rhabditida</taxon>
        <taxon>Spirurina</taxon>
        <taxon>Ascaridomorpha</taxon>
        <taxon>Ascaridoidea</taxon>
        <taxon>Ascarididae</taxon>
        <taxon>Parascaris</taxon>
    </lineage>
</organism>
<name>A0A915B147_PARUN</name>
<dbReference type="Pfam" id="PF16016">
    <property type="entry name" value="VASt"/>
    <property type="match status" value="1"/>
</dbReference>
<evidence type="ECO:0000313" key="7">
    <source>
        <dbReference type="Proteomes" id="UP000887569"/>
    </source>
</evidence>
<dbReference type="InterPro" id="IPR051482">
    <property type="entry name" value="Cholesterol_transport"/>
</dbReference>
<dbReference type="GO" id="GO:0005789">
    <property type="term" value="C:endoplasmic reticulum membrane"/>
    <property type="evidence" value="ECO:0007669"/>
    <property type="project" value="TreeGrafter"/>
</dbReference>
<dbReference type="GO" id="GO:0005886">
    <property type="term" value="C:plasma membrane"/>
    <property type="evidence" value="ECO:0007669"/>
    <property type="project" value="TreeGrafter"/>
</dbReference>
<evidence type="ECO:0000256" key="3">
    <source>
        <dbReference type="ARBA" id="ARBA00022989"/>
    </source>
</evidence>
<dbReference type="InterPro" id="IPR004182">
    <property type="entry name" value="GRAM"/>
</dbReference>
<accession>A0A915B147</accession>
<keyword evidence="7" id="KW-1185">Reference proteome</keyword>
<dbReference type="GO" id="GO:0120015">
    <property type="term" value="F:sterol transfer activity"/>
    <property type="evidence" value="ECO:0007669"/>
    <property type="project" value="TreeGrafter"/>
</dbReference>
<keyword evidence="4 5" id="KW-0472">Membrane</keyword>
<reference evidence="8" key="1">
    <citation type="submission" date="2022-11" db="UniProtKB">
        <authorList>
            <consortium name="WormBaseParasite"/>
        </authorList>
    </citation>
    <scope>IDENTIFICATION</scope>
</reference>